<proteinExistence type="predicted"/>
<sequence length="299" mass="33152">MKKTILTIALVLILVVAALFTYFPAQQPFEYSLKLALPAKALQRSLQEQSLHPVAKAAGPQEVVLRPGFYDGFLLSIATTDSQSQNSPLKLIPLGTDSTIVYLNGVVRGGNDPLARIATWKRTQVVKEKAKAWLQNLQQMEQPEQLYGFKVNVGQVPDSVMVTKRFTSPAYPTTKQIYGQVALLQQYVTSAGAQATNPPMLFVQETCSGYEAQVALPTNRLLPGKADISYRRMVVKGNILWAELRGGQATVEEGIRQLGNYVLDHGHISPAIPFASLVTDRTREADTTRWVTRIYYPIY</sequence>
<dbReference type="Gene3D" id="3.20.80.10">
    <property type="entry name" value="Regulatory factor, effector binding domain"/>
    <property type="match status" value="1"/>
</dbReference>
<evidence type="ECO:0008006" key="3">
    <source>
        <dbReference type="Google" id="ProtNLM"/>
    </source>
</evidence>
<evidence type="ECO:0000313" key="1">
    <source>
        <dbReference type="EMBL" id="SHG11505.1"/>
    </source>
</evidence>
<dbReference type="OrthoDB" id="9807923at2"/>
<dbReference type="Proteomes" id="UP000184368">
    <property type="component" value="Unassembled WGS sequence"/>
</dbReference>
<dbReference type="STRING" id="1302690.BUE76_03650"/>
<protein>
    <recommendedName>
        <fullName evidence="3">Effector-binding domain-containing protein</fullName>
    </recommendedName>
</protein>
<organism evidence="1 2">
    <name type="scientific">Cnuella takakiae</name>
    <dbReference type="NCBI Taxonomy" id="1302690"/>
    <lineage>
        <taxon>Bacteria</taxon>
        <taxon>Pseudomonadati</taxon>
        <taxon>Bacteroidota</taxon>
        <taxon>Chitinophagia</taxon>
        <taxon>Chitinophagales</taxon>
        <taxon>Chitinophagaceae</taxon>
        <taxon>Cnuella</taxon>
    </lineage>
</organism>
<accession>A0A1M5H6G4</accession>
<dbReference type="EMBL" id="FQUO01000018">
    <property type="protein sequence ID" value="SHG11505.1"/>
    <property type="molecule type" value="Genomic_DNA"/>
</dbReference>
<dbReference type="AlphaFoldDB" id="A0A1M5H6G4"/>
<keyword evidence="2" id="KW-1185">Reference proteome</keyword>
<evidence type="ECO:0000313" key="2">
    <source>
        <dbReference type="Proteomes" id="UP000184368"/>
    </source>
</evidence>
<name>A0A1M5H6G4_9BACT</name>
<gene>
    <name evidence="1" type="ORF">SAMN05444008_11850</name>
</gene>
<dbReference type="RefSeq" id="WP_073046922.1">
    <property type="nucleotide sequence ID" value="NZ_FQUO01000018.1"/>
</dbReference>
<dbReference type="InterPro" id="IPR011256">
    <property type="entry name" value="Reg_factor_effector_dom_sf"/>
</dbReference>
<reference evidence="1 2" key="1">
    <citation type="submission" date="2016-11" db="EMBL/GenBank/DDBJ databases">
        <authorList>
            <person name="Jaros S."/>
            <person name="Januszkiewicz K."/>
            <person name="Wedrychowicz H."/>
        </authorList>
    </citation>
    <scope>NUCLEOTIDE SEQUENCE [LARGE SCALE GENOMIC DNA]</scope>
    <source>
        <strain evidence="1 2">DSM 26897</strain>
    </source>
</reference>